<dbReference type="RefSeq" id="WP_183494659.1">
    <property type="nucleotide sequence ID" value="NZ_JACIFF010000002.1"/>
</dbReference>
<gene>
    <name evidence="6" type="ORF">GGR28_001020</name>
</gene>
<keyword evidence="4" id="KW-0472">Membrane</keyword>
<sequence length="136" mass="15086">MNLLPYRRFFSPGRFWAKLAGFARTAGTKTVYTALLLYYAYERDDTPGWAKKTVLGALGYLVMPLDAVPDLTPILGYTDDVAVLGAGLITVAAYINKDVRSKARNKLHKWLPNPSEADIRDVESRLGDPPDSDPIQ</sequence>
<dbReference type="GO" id="GO:0012505">
    <property type="term" value="C:endomembrane system"/>
    <property type="evidence" value="ECO:0007669"/>
    <property type="project" value="UniProtKB-SubCell"/>
</dbReference>
<evidence type="ECO:0000256" key="4">
    <source>
        <dbReference type="ARBA" id="ARBA00023136"/>
    </source>
</evidence>
<proteinExistence type="predicted"/>
<name>A0A840E5G7_9BACT</name>
<evidence type="ECO:0000256" key="2">
    <source>
        <dbReference type="ARBA" id="ARBA00022692"/>
    </source>
</evidence>
<evidence type="ECO:0000313" key="7">
    <source>
        <dbReference type="Proteomes" id="UP000576209"/>
    </source>
</evidence>
<keyword evidence="2" id="KW-0812">Transmembrane</keyword>
<keyword evidence="3" id="KW-1133">Transmembrane helix</keyword>
<dbReference type="EMBL" id="JACIFF010000002">
    <property type="protein sequence ID" value="MBB4078407.1"/>
    <property type="molecule type" value="Genomic_DNA"/>
</dbReference>
<evidence type="ECO:0000259" key="5">
    <source>
        <dbReference type="Pfam" id="PF06803"/>
    </source>
</evidence>
<evidence type="ECO:0000256" key="1">
    <source>
        <dbReference type="ARBA" id="ARBA00004127"/>
    </source>
</evidence>
<keyword evidence="7" id="KW-1185">Reference proteome</keyword>
<comment type="subcellular location">
    <subcellularLocation>
        <location evidence="1">Endomembrane system</location>
        <topology evidence="1">Multi-pass membrane protein</topology>
    </subcellularLocation>
</comment>
<feature type="domain" description="DUF1232" evidence="5">
    <location>
        <begin position="51"/>
        <end position="85"/>
    </location>
</feature>
<dbReference type="Pfam" id="PF06803">
    <property type="entry name" value="DUF1232"/>
    <property type="match status" value="1"/>
</dbReference>
<organism evidence="6 7">
    <name type="scientific">Neolewinella aquimaris</name>
    <dbReference type="NCBI Taxonomy" id="1835722"/>
    <lineage>
        <taxon>Bacteria</taxon>
        <taxon>Pseudomonadati</taxon>
        <taxon>Bacteroidota</taxon>
        <taxon>Saprospiria</taxon>
        <taxon>Saprospirales</taxon>
        <taxon>Lewinellaceae</taxon>
        <taxon>Neolewinella</taxon>
    </lineage>
</organism>
<dbReference type="InterPro" id="IPR010652">
    <property type="entry name" value="DUF1232"/>
</dbReference>
<reference evidence="6 7" key="1">
    <citation type="submission" date="2020-08" db="EMBL/GenBank/DDBJ databases">
        <title>Genomic Encyclopedia of Type Strains, Phase IV (KMG-IV): sequencing the most valuable type-strain genomes for metagenomic binning, comparative biology and taxonomic classification.</title>
        <authorList>
            <person name="Goeker M."/>
        </authorList>
    </citation>
    <scope>NUCLEOTIDE SEQUENCE [LARGE SCALE GENOMIC DNA]</scope>
    <source>
        <strain evidence="6 7">DSM 105137</strain>
    </source>
</reference>
<evidence type="ECO:0000256" key="3">
    <source>
        <dbReference type="ARBA" id="ARBA00022989"/>
    </source>
</evidence>
<accession>A0A840E5G7</accession>
<dbReference type="AlphaFoldDB" id="A0A840E5G7"/>
<dbReference type="Proteomes" id="UP000576209">
    <property type="component" value="Unassembled WGS sequence"/>
</dbReference>
<comment type="caution">
    <text evidence="6">The sequence shown here is derived from an EMBL/GenBank/DDBJ whole genome shotgun (WGS) entry which is preliminary data.</text>
</comment>
<protein>
    <submittedName>
        <fullName evidence="6">Uncharacterized membrane protein YkvA (DUF1232 family)</fullName>
    </submittedName>
</protein>
<evidence type="ECO:0000313" key="6">
    <source>
        <dbReference type="EMBL" id="MBB4078407.1"/>
    </source>
</evidence>